<proteinExistence type="predicted"/>
<dbReference type="RefSeq" id="WP_039356868.1">
    <property type="nucleotide sequence ID" value="NZ_JRMH01000001.1"/>
</dbReference>
<organism evidence="1 2">
    <name type="scientific">Pectobacterium actinidiae</name>
    <dbReference type="NCBI Taxonomy" id="1507808"/>
    <lineage>
        <taxon>Bacteria</taxon>
        <taxon>Pseudomonadati</taxon>
        <taxon>Pseudomonadota</taxon>
        <taxon>Gammaproteobacteria</taxon>
        <taxon>Enterobacterales</taxon>
        <taxon>Pectobacteriaceae</taxon>
        <taxon>Pectobacterium</taxon>
    </lineage>
</organism>
<dbReference type="EMBL" id="MPUJ01000002">
    <property type="protein sequence ID" value="ONK08546.1"/>
    <property type="molecule type" value="Genomic_DNA"/>
</dbReference>
<sequence length="101" mass="11777">MNKEDLFIANIHSTHHDRISVTCIYDSLSKRAHHGCGLYYEIYESRFVGLLRDQLSQLNESDAEKLRRYAESQGTKIDDETYHAALNAERECRAEIAREQM</sequence>
<evidence type="ECO:0000313" key="1">
    <source>
        <dbReference type="EMBL" id="ONK08546.1"/>
    </source>
</evidence>
<name>A0A1V2R8P6_9GAMM</name>
<gene>
    <name evidence="1" type="ORF">BSK71_04775</name>
</gene>
<dbReference type="Proteomes" id="UP000189286">
    <property type="component" value="Unassembled WGS sequence"/>
</dbReference>
<dbReference type="AlphaFoldDB" id="A0A1V2R8P6"/>
<accession>A0A1V2R8P6</accession>
<reference evidence="2" key="1">
    <citation type="submission" date="2016-11" db="EMBL/GenBank/DDBJ databases">
        <authorList>
            <person name="Panda P."/>
            <person name="Visnovsky S."/>
            <person name="Pitman A."/>
        </authorList>
    </citation>
    <scope>NUCLEOTIDE SEQUENCE [LARGE SCALE GENOMIC DNA]</scope>
    <source>
        <strain evidence="2">ICMP 9972</strain>
    </source>
</reference>
<comment type="caution">
    <text evidence="1">The sequence shown here is derived from an EMBL/GenBank/DDBJ whole genome shotgun (WGS) entry which is preliminary data.</text>
</comment>
<evidence type="ECO:0000313" key="2">
    <source>
        <dbReference type="Proteomes" id="UP000189286"/>
    </source>
</evidence>
<dbReference type="OrthoDB" id="6504897at2"/>
<protein>
    <submittedName>
        <fullName evidence="1">Dpoa decarboxylase</fullName>
    </submittedName>
</protein>